<proteinExistence type="inferred from homology"/>
<comment type="caution">
    <text evidence="3">The sequence shown here is derived from an EMBL/GenBank/DDBJ whole genome shotgun (WGS) entry which is preliminary data.</text>
</comment>
<dbReference type="Proteomes" id="UP000677228">
    <property type="component" value="Unassembled WGS sequence"/>
</dbReference>
<accession>A0A8S2H263</accession>
<evidence type="ECO:0008006" key="5">
    <source>
        <dbReference type="Google" id="ProtNLM"/>
    </source>
</evidence>
<dbReference type="EMBL" id="CAJNOK010001360">
    <property type="protein sequence ID" value="CAF0807711.1"/>
    <property type="molecule type" value="Genomic_DNA"/>
</dbReference>
<protein>
    <recommendedName>
        <fullName evidence="5">Alpha-amylase</fullName>
    </recommendedName>
</protein>
<gene>
    <name evidence="2" type="ORF">OVA965_LOCUS4985</name>
    <name evidence="3" type="ORF">TMI583_LOCUS4983</name>
</gene>
<dbReference type="InterPro" id="IPR017853">
    <property type="entry name" value="GH"/>
</dbReference>
<evidence type="ECO:0000313" key="4">
    <source>
        <dbReference type="Proteomes" id="UP000682733"/>
    </source>
</evidence>
<evidence type="ECO:0000313" key="2">
    <source>
        <dbReference type="EMBL" id="CAF0807711.1"/>
    </source>
</evidence>
<dbReference type="Proteomes" id="UP000682733">
    <property type="component" value="Unassembled WGS sequence"/>
</dbReference>
<dbReference type="EMBL" id="CAJOBA010001360">
    <property type="protein sequence ID" value="CAF3591427.1"/>
    <property type="molecule type" value="Genomic_DNA"/>
</dbReference>
<sequence length="153" mass="18188">MWPEDLNNIIKLLKNLRQDVYGPNHRPFIYFEVIDMGGGSIRNWDYSWMGRVSEFQYGKFLSEVVQKRNGQKMKYLSTFGQQWGMSSDRDAQIMLDNHDNQRGHGGILTFFEFREYKIATAFMLAWPYGLKGHDAVVLKYFKRHIRHQELELC</sequence>
<dbReference type="AlphaFoldDB" id="A0A8S2H263"/>
<evidence type="ECO:0000256" key="1">
    <source>
        <dbReference type="ARBA" id="ARBA00008061"/>
    </source>
</evidence>
<reference evidence="3" key="1">
    <citation type="submission" date="2021-02" db="EMBL/GenBank/DDBJ databases">
        <authorList>
            <person name="Nowell W R."/>
        </authorList>
    </citation>
    <scope>NUCLEOTIDE SEQUENCE</scope>
</reference>
<dbReference type="Gene3D" id="3.20.20.80">
    <property type="entry name" value="Glycosidases"/>
    <property type="match status" value="1"/>
</dbReference>
<organism evidence="3 4">
    <name type="scientific">Didymodactylos carnosus</name>
    <dbReference type="NCBI Taxonomy" id="1234261"/>
    <lineage>
        <taxon>Eukaryota</taxon>
        <taxon>Metazoa</taxon>
        <taxon>Spiralia</taxon>
        <taxon>Gnathifera</taxon>
        <taxon>Rotifera</taxon>
        <taxon>Eurotatoria</taxon>
        <taxon>Bdelloidea</taxon>
        <taxon>Philodinida</taxon>
        <taxon>Philodinidae</taxon>
        <taxon>Didymodactylos</taxon>
    </lineage>
</organism>
<dbReference type="PANTHER" id="PTHR43447">
    <property type="entry name" value="ALPHA-AMYLASE"/>
    <property type="match status" value="1"/>
</dbReference>
<name>A0A8S2H263_9BILA</name>
<dbReference type="SUPFAM" id="SSF51445">
    <property type="entry name" value="(Trans)glycosidases"/>
    <property type="match status" value="1"/>
</dbReference>
<comment type="similarity">
    <text evidence="1">Belongs to the glycosyl hydrolase 13 family.</text>
</comment>
<evidence type="ECO:0000313" key="3">
    <source>
        <dbReference type="EMBL" id="CAF3591427.1"/>
    </source>
</evidence>